<dbReference type="InterPro" id="IPR015815">
    <property type="entry name" value="HIBADH-related"/>
</dbReference>
<protein>
    <submittedName>
        <fullName evidence="5">NAD(P)-binding protein</fullName>
    </submittedName>
</protein>
<feature type="domain" description="6-phosphogluconate dehydrogenase NADP-binding" evidence="4">
    <location>
        <begin position="9"/>
        <end position="162"/>
    </location>
</feature>
<dbReference type="GeneID" id="54282275"/>
<evidence type="ECO:0000256" key="2">
    <source>
        <dbReference type="ARBA" id="ARBA00023002"/>
    </source>
</evidence>
<evidence type="ECO:0000313" key="6">
    <source>
        <dbReference type="Proteomes" id="UP000799778"/>
    </source>
</evidence>
<dbReference type="GO" id="GO:0050661">
    <property type="term" value="F:NADP binding"/>
    <property type="evidence" value="ECO:0007669"/>
    <property type="project" value="InterPro"/>
</dbReference>
<keyword evidence="6" id="KW-1185">Reference proteome</keyword>
<comment type="similarity">
    <text evidence="1">Belongs to the HIBADH-related family. NP60 subfamily.</text>
</comment>
<dbReference type="Gene3D" id="3.40.50.720">
    <property type="entry name" value="NAD(P)-binding Rossmann-like Domain"/>
    <property type="match status" value="1"/>
</dbReference>
<accession>A0A6A5Y0H3</accession>
<proteinExistence type="inferred from homology"/>
<evidence type="ECO:0000313" key="5">
    <source>
        <dbReference type="EMBL" id="KAF2018759.1"/>
    </source>
</evidence>
<dbReference type="Proteomes" id="UP000799778">
    <property type="component" value="Unassembled WGS sequence"/>
</dbReference>
<evidence type="ECO:0000256" key="1">
    <source>
        <dbReference type="ARBA" id="ARBA00007598"/>
    </source>
</evidence>
<dbReference type="InterPro" id="IPR051265">
    <property type="entry name" value="HIBADH-related_NP60_sf"/>
</dbReference>
<dbReference type="Gene3D" id="1.10.1040.10">
    <property type="entry name" value="N-(1-d-carboxylethyl)-l-norvaline Dehydrogenase, domain 2"/>
    <property type="match status" value="1"/>
</dbReference>
<keyword evidence="2" id="KW-0560">Oxidoreductase</keyword>
<dbReference type="PANTHER" id="PTHR43580:SF8">
    <property type="entry name" value="6-PHOSPHOGLUCONATE DEHYDROGENASE NADP-BINDING DOMAIN-CONTAINING PROTEIN-RELATED"/>
    <property type="match status" value="1"/>
</dbReference>
<dbReference type="InterPro" id="IPR013328">
    <property type="entry name" value="6PGD_dom2"/>
</dbReference>
<gene>
    <name evidence="5" type="ORF">BU24DRAFT_385430</name>
</gene>
<dbReference type="Pfam" id="PF03446">
    <property type="entry name" value="NAD_binding_2"/>
    <property type="match status" value="1"/>
</dbReference>
<dbReference type="SUPFAM" id="SSF48179">
    <property type="entry name" value="6-phosphogluconate dehydrogenase C-terminal domain-like"/>
    <property type="match status" value="1"/>
</dbReference>
<dbReference type="InterPro" id="IPR006115">
    <property type="entry name" value="6PGDH_NADP-bd"/>
</dbReference>
<dbReference type="RefSeq" id="XP_033387098.1">
    <property type="nucleotide sequence ID" value="XM_033524878.1"/>
</dbReference>
<organism evidence="5 6">
    <name type="scientific">Aaosphaeria arxii CBS 175.79</name>
    <dbReference type="NCBI Taxonomy" id="1450172"/>
    <lineage>
        <taxon>Eukaryota</taxon>
        <taxon>Fungi</taxon>
        <taxon>Dikarya</taxon>
        <taxon>Ascomycota</taxon>
        <taxon>Pezizomycotina</taxon>
        <taxon>Dothideomycetes</taxon>
        <taxon>Pleosporomycetidae</taxon>
        <taxon>Pleosporales</taxon>
        <taxon>Pleosporales incertae sedis</taxon>
        <taxon>Aaosphaeria</taxon>
    </lineage>
</organism>
<dbReference type="InterPro" id="IPR036291">
    <property type="entry name" value="NAD(P)-bd_dom_sf"/>
</dbReference>
<dbReference type="GO" id="GO:0016491">
    <property type="term" value="F:oxidoreductase activity"/>
    <property type="evidence" value="ECO:0007669"/>
    <property type="project" value="UniProtKB-KW"/>
</dbReference>
<reference evidence="5" key="1">
    <citation type="journal article" date="2020" name="Stud. Mycol.">
        <title>101 Dothideomycetes genomes: a test case for predicting lifestyles and emergence of pathogens.</title>
        <authorList>
            <person name="Haridas S."/>
            <person name="Albert R."/>
            <person name="Binder M."/>
            <person name="Bloem J."/>
            <person name="Labutti K."/>
            <person name="Salamov A."/>
            <person name="Andreopoulos B."/>
            <person name="Baker S."/>
            <person name="Barry K."/>
            <person name="Bills G."/>
            <person name="Bluhm B."/>
            <person name="Cannon C."/>
            <person name="Castanera R."/>
            <person name="Culley D."/>
            <person name="Daum C."/>
            <person name="Ezra D."/>
            <person name="Gonzalez J."/>
            <person name="Henrissat B."/>
            <person name="Kuo A."/>
            <person name="Liang C."/>
            <person name="Lipzen A."/>
            <person name="Lutzoni F."/>
            <person name="Magnuson J."/>
            <person name="Mondo S."/>
            <person name="Nolan M."/>
            <person name="Ohm R."/>
            <person name="Pangilinan J."/>
            <person name="Park H.-J."/>
            <person name="Ramirez L."/>
            <person name="Alfaro M."/>
            <person name="Sun H."/>
            <person name="Tritt A."/>
            <person name="Yoshinaga Y."/>
            <person name="Zwiers L.-H."/>
            <person name="Turgeon B."/>
            <person name="Goodwin S."/>
            <person name="Spatafora J."/>
            <person name="Crous P."/>
            <person name="Grigoriev I."/>
        </authorList>
    </citation>
    <scope>NUCLEOTIDE SEQUENCE</scope>
    <source>
        <strain evidence="5">CBS 175.79</strain>
    </source>
</reference>
<sequence length="323" mass="34396">MSAQNASRLGWIGLGSMGLAMATNIQKHLNENEAAPLRYFNRTISRGEALKEIGGVPGDSIAKLTNECDIIFISVSNDEVAKSVINDILASDLTSPKIIVDTTTVHPDTSASLSEQVLSADHSYVAAPVFGAKPVAEAGQLLVAVAGQDSAVEAITPYLQGVLARSVIRVGTDPSKALLLKTTSNFLTAGMMYLVSEAHTLAEKSGLSTSVLESLIEQNFGAYAGGVSKRMTQGVYFPAQGEGPYSDLDLGIKDVGHGLGIARDNDMTLEVGELSMRAMEKAREYGVERGRKLDSSSVYGAVRLNAGLEFENDTVKRRDVEKR</sequence>
<dbReference type="PANTHER" id="PTHR43580">
    <property type="entry name" value="OXIDOREDUCTASE GLYR1-RELATED"/>
    <property type="match status" value="1"/>
</dbReference>
<feature type="active site" evidence="3">
    <location>
        <position position="181"/>
    </location>
</feature>
<name>A0A6A5Y0H3_9PLEO</name>
<dbReference type="PIRSF" id="PIRSF000103">
    <property type="entry name" value="HIBADH"/>
    <property type="match status" value="1"/>
</dbReference>
<evidence type="ECO:0000259" key="4">
    <source>
        <dbReference type="Pfam" id="PF03446"/>
    </source>
</evidence>
<dbReference type="OrthoDB" id="435038at2759"/>
<dbReference type="EMBL" id="ML978067">
    <property type="protein sequence ID" value="KAF2018759.1"/>
    <property type="molecule type" value="Genomic_DNA"/>
</dbReference>
<dbReference type="AlphaFoldDB" id="A0A6A5Y0H3"/>
<dbReference type="InterPro" id="IPR008927">
    <property type="entry name" value="6-PGluconate_DH-like_C_sf"/>
</dbReference>
<evidence type="ECO:0000256" key="3">
    <source>
        <dbReference type="PIRSR" id="PIRSR000103-1"/>
    </source>
</evidence>
<dbReference type="SUPFAM" id="SSF51735">
    <property type="entry name" value="NAD(P)-binding Rossmann-fold domains"/>
    <property type="match status" value="1"/>
</dbReference>